<evidence type="ECO:0000313" key="6">
    <source>
        <dbReference type="Proteomes" id="UP000254208"/>
    </source>
</evidence>
<dbReference type="GO" id="GO:0006310">
    <property type="term" value="P:DNA recombination"/>
    <property type="evidence" value="ECO:0007669"/>
    <property type="project" value="UniProtKB-KW"/>
</dbReference>
<accession>A0A379FM15</accession>
<proteinExistence type="inferred from homology"/>
<gene>
    <name evidence="5" type="primary">rmuC_2</name>
    <name evidence="5" type="ORF">NCTC11801_00634</name>
</gene>
<evidence type="ECO:0000313" key="5">
    <source>
        <dbReference type="EMBL" id="SUC29731.1"/>
    </source>
</evidence>
<protein>
    <submittedName>
        <fullName evidence="5">DNA recombination protein rmuC</fullName>
    </submittedName>
</protein>
<dbReference type="PANTHER" id="PTHR30563">
    <property type="entry name" value="DNA RECOMBINATION PROTEIN RMUC"/>
    <property type="match status" value="1"/>
</dbReference>
<dbReference type="Pfam" id="PF02646">
    <property type="entry name" value="RmuC"/>
    <property type="match status" value="1"/>
</dbReference>
<evidence type="ECO:0000256" key="1">
    <source>
        <dbReference type="ARBA" id="ARBA00003416"/>
    </source>
</evidence>
<dbReference type="Proteomes" id="UP000254208">
    <property type="component" value="Unassembled WGS sequence"/>
</dbReference>
<evidence type="ECO:0000256" key="3">
    <source>
        <dbReference type="ARBA" id="ARBA00023054"/>
    </source>
</evidence>
<dbReference type="InterPro" id="IPR003798">
    <property type="entry name" value="DNA_recombination_RmuC"/>
</dbReference>
<keyword evidence="4" id="KW-0233">DNA recombination</keyword>
<comment type="similarity">
    <text evidence="2">Belongs to the RmuC family.</text>
</comment>
<dbReference type="PANTHER" id="PTHR30563:SF0">
    <property type="entry name" value="DNA RECOMBINATION PROTEIN RMUC"/>
    <property type="match status" value="1"/>
</dbReference>
<comment type="function">
    <text evidence="1">Involved in DNA recombination.</text>
</comment>
<organism evidence="5 6">
    <name type="scientific">Providencia rettgeri</name>
    <dbReference type="NCBI Taxonomy" id="587"/>
    <lineage>
        <taxon>Bacteria</taxon>
        <taxon>Pseudomonadati</taxon>
        <taxon>Pseudomonadota</taxon>
        <taxon>Gammaproteobacteria</taxon>
        <taxon>Enterobacterales</taxon>
        <taxon>Morganellaceae</taxon>
        <taxon>Providencia</taxon>
    </lineage>
</organism>
<evidence type="ECO:0000256" key="2">
    <source>
        <dbReference type="ARBA" id="ARBA00009840"/>
    </source>
</evidence>
<dbReference type="AlphaFoldDB" id="A0A379FM15"/>
<sequence>MYDKLRLFVDDMQVLGTSLDKANNTYLSAMKRLAQGRGNLISQAESFKELGVEIKQPIQPQLVEQSDTPNCAES</sequence>
<keyword evidence="3" id="KW-0175">Coiled coil</keyword>
<dbReference type="EMBL" id="UGTZ01000001">
    <property type="protein sequence ID" value="SUC29731.1"/>
    <property type="molecule type" value="Genomic_DNA"/>
</dbReference>
<reference evidence="5 6" key="1">
    <citation type="submission" date="2018-06" db="EMBL/GenBank/DDBJ databases">
        <authorList>
            <consortium name="Pathogen Informatics"/>
            <person name="Doyle S."/>
        </authorList>
    </citation>
    <scope>NUCLEOTIDE SEQUENCE [LARGE SCALE GENOMIC DNA]</scope>
    <source>
        <strain evidence="5 6">NCTC11801</strain>
    </source>
</reference>
<name>A0A379FM15_PRORE</name>
<evidence type="ECO:0000256" key="4">
    <source>
        <dbReference type="ARBA" id="ARBA00023172"/>
    </source>
</evidence>